<protein>
    <recommendedName>
        <fullName evidence="3">SGNH/GDSL hydrolase family protein</fullName>
    </recommendedName>
</protein>
<keyword evidence="2" id="KW-1185">Reference proteome</keyword>
<dbReference type="AlphaFoldDB" id="A0A329LUH3"/>
<dbReference type="Proteomes" id="UP000250369">
    <property type="component" value="Unassembled WGS sequence"/>
</dbReference>
<dbReference type="OrthoDB" id="2537745at2"/>
<sequence>MKRFASFLRRNSFVLLLLLAFVATDLAVANWDPLKSSRRFYKNDFTKTLYHHNWADAGPVFFGNSAVTGAYIEDKSKHPLVEMGLSYGSINDLKGILDHKLYKVQDELVIGIDIHTMVDLMPTEPSTDSTYPWLKKWYQPYLFAYRDYLKDSGEEALRSLYTGIVELDRSKLSAYEPRWIDKELYFGRKTDEFMKERWNFYNEKFGSMTLKDFSANLDALQYVIEYAKRERIPLRVIWMPYNKAYPEFAYMKPLKEEVNKLLKAGDVPTFDAMSRYEPQYFHDLVHLNREDGAPLFTKEVDEWLESLAKQSKS</sequence>
<evidence type="ECO:0000313" key="1">
    <source>
        <dbReference type="EMBL" id="RAV10786.1"/>
    </source>
</evidence>
<evidence type="ECO:0000313" key="2">
    <source>
        <dbReference type="Proteomes" id="UP000250369"/>
    </source>
</evidence>
<comment type="caution">
    <text evidence="1">The sequence shown here is derived from an EMBL/GenBank/DDBJ whole genome shotgun (WGS) entry which is preliminary data.</text>
</comment>
<dbReference type="EMBL" id="QMFB01000041">
    <property type="protein sequence ID" value="RAV10786.1"/>
    <property type="molecule type" value="Genomic_DNA"/>
</dbReference>
<name>A0A329LUH3_9BACL</name>
<proteinExistence type="predicted"/>
<dbReference type="RefSeq" id="WP_113036104.1">
    <property type="nucleotide sequence ID" value="NZ_QMFB01000041.1"/>
</dbReference>
<accession>A0A329LUH3</accession>
<organism evidence="1 2">
    <name type="scientific">Paenibacillus contaminans</name>
    <dbReference type="NCBI Taxonomy" id="450362"/>
    <lineage>
        <taxon>Bacteria</taxon>
        <taxon>Bacillati</taxon>
        <taxon>Bacillota</taxon>
        <taxon>Bacilli</taxon>
        <taxon>Bacillales</taxon>
        <taxon>Paenibacillaceae</taxon>
        <taxon>Paenibacillus</taxon>
    </lineage>
</organism>
<gene>
    <name evidence="1" type="ORF">DQG23_37185</name>
</gene>
<reference evidence="1 2" key="1">
    <citation type="journal article" date="2009" name="Int. J. Syst. Evol. Microbiol.">
        <title>Paenibacillus contaminans sp. nov., isolated from a contaminated laboratory plate.</title>
        <authorList>
            <person name="Chou J.H."/>
            <person name="Lee J.H."/>
            <person name="Lin M.C."/>
            <person name="Chang P.S."/>
            <person name="Arun A.B."/>
            <person name="Young C.C."/>
            <person name="Chen W.M."/>
        </authorList>
    </citation>
    <scope>NUCLEOTIDE SEQUENCE [LARGE SCALE GENOMIC DNA]</scope>
    <source>
        <strain evidence="1 2">CKOBP-6</strain>
    </source>
</reference>
<evidence type="ECO:0008006" key="3">
    <source>
        <dbReference type="Google" id="ProtNLM"/>
    </source>
</evidence>